<feature type="transmembrane region" description="Helical" evidence="1">
    <location>
        <begin position="56"/>
        <end position="78"/>
    </location>
</feature>
<dbReference type="KEGG" id="srub:C2R22_16810"/>
<dbReference type="GeneID" id="35593788"/>
<dbReference type="EMBL" id="CP026309">
    <property type="protein sequence ID" value="AUV83101.1"/>
    <property type="molecule type" value="Genomic_DNA"/>
</dbReference>
<keyword evidence="1" id="KW-1133">Transmembrane helix</keyword>
<evidence type="ECO:0000313" key="3">
    <source>
        <dbReference type="Proteomes" id="UP000236584"/>
    </source>
</evidence>
<accession>A0A2I8VMF8</accession>
<dbReference type="AlphaFoldDB" id="A0A2I8VMF8"/>
<organism evidence="2 3">
    <name type="scientific">Salinigranum rubrum</name>
    <dbReference type="NCBI Taxonomy" id="755307"/>
    <lineage>
        <taxon>Archaea</taxon>
        <taxon>Methanobacteriati</taxon>
        <taxon>Methanobacteriota</taxon>
        <taxon>Stenosarchaea group</taxon>
        <taxon>Halobacteria</taxon>
        <taxon>Halobacteriales</taxon>
        <taxon>Haloferacaceae</taxon>
        <taxon>Salinigranum</taxon>
    </lineage>
</organism>
<reference evidence="2 3" key="1">
    <citation type="submission" date="2018-01" db="EMBL/GenBank/DDBJ databases">
        <title>Complete genome sequence of Salinigranum rubrum GX10T, an extremely halophilic archaeon isolated from a marine solar saltern.</title>
        <authorList>
            <person name="Han S."/>
        </authorList>
    </citation>
    <scope>NUCLEOTIDE SEQUENCE [LARGE SCALE GENOMIC DNA]</scope>
    <source>
        <strain evidence="2 3">GX10</strain>
    </source>
</reference>
<keyword evidence="3" id="KW-1185">Reference proteome</keyword>
<evidence type="ECO:0000256" key="1">
    <source>
        <dbReference type="SAM" id="Phobius"/>
    </source>
</evidence>
<sequence>MARWHAVIAGLLVAFTMEAIIWVISGRLSLIGGLVGSGVAGYVASEEVTDGAWHGLLTALSWGIVLIPVGVLVTLTRSSGLPFPLEFVLPYTRTPGDVTTAVLLLVTLPNVLTGALGSLVRISHGRAAWMPEDWA</sequence>
<feature type="transmembrane region" description="Helical" evidence="1">
    <location>
        <begin position="98"/>
        <end position="120"/>
    </location>
</feature>
<name>A0A2I8VMF8_9EURY</name>
<dbReference type="OrthoDB" id="342332at2157"/>
<keyword evidence="1" id="KW-0812">Transmembrane</keyword>
<gene>
    <name evidence="2" type="ORF">C2R22_16810</name>
</gene>
<dbReference type="Proteomes" id="UP000236584">
    <property type="component" value="Chromosome"/>
</dbReference>
<dbReference type="Pfam" id="PF17647">
    <property type="entry name" value="DUF5518"/>
    <property type="match status" value="1"/>
</dbReference>
<dbReference type="RefSeq" id="WP_103426790.1">
    <property type="nucleotide sequence ID" value="NZ_CP026309.1"/>
</dbReference>
<keyword evidence="1" id="KW-0472">Membrane</keyword>
<proteinExistence type="predicted"/>
<feature type="transmembrane region" description="Helical" evidence="1">
    <location>
        <begin position="20"/>
        <end position="44"/>
    </location>
</feature>
<protein>
    <submittedName>
        <fullName evidence="2">Uncharacterized protein</fullName>
    </submittedName>
</protein>
<dbReference type="InterPro" id="IPR040493">
    <property type="entry name" value="DUF5518"/>
</dbReference>
<evidence type="ECO:0000313" key="2">
    <source>
        <dbReference type="EMBL" id="AUV83101.1"/>
    </source>
</evidence>